<evidence type="ECO:0000256" key="2">
    <source>
        <dbReference type="ARBA" id="ARBA00020953"/>
    </source>
</evidence>
<keyword evidence="4 10" id="KW-0677">Repeat</keyword>
<evidence type="ECO:0000313" key="12">
    <source>
        <dbReference type="EMBL" id="MXP29954.1"/>
    </source>
</evidence>
<proteinExistence type="inferred from homology"/>
<comment type="function">
    <text evidence="8 10">GTPase that plays an essential role in the late steps of ribosome biogenesis.</text>
</comment>
<protein>
    <recommendedName>
        <fullName evidence="2 8">GTPase Der</fullName>
    </recommendedName>
    <alternativeName>
        <fullName evidence="7 8">GTP-binding protein EngA</fullName>
    </alternativeName>
</protein>
<comment type="subunit">
    <text evidence="8">Associates with the 50S ribosomal subunit.</text>
</comment>
<evidence type="ECO:0000256" key="8">
    <source>
        <dbReference type="HAMAP-Rule" id="MF_00195"/>
    </source>
</evidence>
<comment type="caution">
    <text evidence="12">The sequence shown here is derived from an EMBL/GenBank/DDBJ whole genome shotgun (WGS) entry which is preliminary data.</text>
</comment>
<evidence type="ECO:0000256" key="6">
    <source>
        <dbReference type="ARBA" id="ARBA00023134"/>
    </source>
</evidence>
<dbReference type="PROSITE" id="PS51712">
    <property type="entry name" value="G_ENGA"/>
    <property type="match status" value="2"/>
</dbReference>
<dbReference type="InterPro" id="IPR031166">
    <property type="entry name" value="G_ENGA"/>
</dbReference>
<dbReference type="Gene3D" id="3.40.50.300">
    <property type="entry name" value="P-loop containing nucleotide triphosphate hydrolases"/>
    <property type="match status" value="2"/>
</dbReference>
<dbReference type="FunFam" id="3.30.300.20:FF:000004">
    <property type="entry name" value="GTPase Der"/>
    <property type="match status" value="1"/>
</dbReference>
<accession>A0A845AK09</accession>
<dbReference type="NCBIfam" id="TIGR00231">
    <property type="entry name" value="small_GTP"/>
    <property type="match status" value="2"/>
</dbReference>
<sequence>MKPQVIIIGRPNVGKSTLFNRLVGKKLALVDDQPGVTRDRRMGDAVVAGLEFTAVDTAGWEDEDPDTLPGRMRAQTEVSIEGADAALFVIDARAGLTPLDEEIARWLRTQSVPVVLVANKAEGAAGESGVLECYNLSLGEPVALSAEHGEGVADLFGALWPVIGEKAEGSERAGEIEGEEEEDGERPLGPLKLAIVGRPNAGKSTLINRLLGEDRLLTGPEAGITRDSIAVDWNWLDSRTGERRDIRLIDTAGMRKKAQVVEKLEKLSVADARRAVDFAEVVVLLLDATRGLEHQDLKIASMVLEEGRALMVAINKWDIADNASSLFNGIKGALDEGLSQVRGLPVFAVSAKTGKGLDTMLHAAFELRDAWSKRVSTAALNRWFDDALEANPPPAPGGKRIKLRYITQAGTRPPRFVVFGTRLDALPKSYERYLVNGIRRELGFDAVPVRVVLKSPKNPYAKG</sequence>
<dbReference type="CDD" id="cd01894">
    <property type="entry name" value="EngA1"/>
    <property type="match status" value="1"/>
</dbReference>
<feature type="binding site" evidence="8">
    <location>
        <begin position="119"/>
        <end position="122"/>
    </location>
    <ligand>
        <name>GTP</name>
        <dbReference type="ChEBI" id="CHEBI:37565"/>
        <label>1</label>
    </ligand>
</feature>
<keyword evidence="6 8" id="KW-0342">GTP-binding</keyword>
<gene>
    <name evidence="8" type="primary">der</name>
    <name evidence="12" type="ORF">GRI58_14175</name>
</gene>
<dbReference type="PANTHER" id="PTHR43834">
    <property type="entry name" value="GTPASE DER"/>
    <property type="match status" value="1"/>
</dbReference>
<organism evidence="12 13">
    <name type="scientific">Qipengyuania algicida</name>
    <dbReference type="NCBI Taxonomy" id="1836209"/>
    <lineage>
        <taxon>Bacteria</taxon>
        <taxon>Pseudomonadati</taxon>
        <taxon>Pseudomonadota</taxon>
        <taxon>Alphaproteobacteria</taxon>
        <taxon>Sphingomonadales</taxon>
        <taxon>Erythrobacteraceae</taxon>
        <taxon>Qipengyuania</taxon>
    </lineage>
</organism>
<dbReference type="RefSeq" id="WP_160754254.1">
    <property type="nucleotide sequence ID" value="NZ_WTYA01000013.1"/>
</dbReference>
<keyword evidence="3 8" id="KW-0690">Ribosome biogenesis</keyword>
<evidence type="ECO:0000256" key="10">
    <source>
        <dbReference type="RuleBase" id="RU004481"/>
    </source>
</evidence>
<dbReference type="PANTHER" id="PTHR43834:SF6">
    <property type="entry name" value="GTPASE DER"/>
    <property type="match status" value="1"/>
</dbReference>
<evidence type="ECO:0000256" key="5">
    <source>
        <dbReference type="ARBA" id="ARBA00022741"/>
    </source>
</evidence>
<feature type="binding site" evidence="8">
    <location>
        <begin position="315"/>
        <end position="318"/>
    </location>
    <ligand>
        <name>GTP</name>
        <dbReference type="ChEBI" id="CHEBI:37565"/>
        <label>2</label>
    </ligand>
</feature>
<dbReference type="GO" id="GO:0005525">
    <property type="term" value="F:GTP binding"/>
    <property type="evidence" value="ECO:0007669"/>
    <property type="project" value="UniProtKB-UniRule"/>
</dbReference>
<dbReference type="PIRSF" id="PIRSF006485">
    <property type="entry name" value="GTP-binding_EngA"/>
    <property type="match status" value="1"/>
</dbReference>
<keyword evidence="13" id="KW-1185">Reference proteome</keyword>
<evidence type="ECO:0000313" key="13">
    <source>
        <dbReference type="Proteomes" id="UP000439780"/>
    </source>
</evidence>
<evidence type="ECO:0000259" key="11">
    <source>
        <dbReference type="PROSITE" id="PS51712"/>
    </source>
</evidence>
<dbReference type="Proteomes" id="UP000439780">
    <property type="component" value="Unassembled WGS sequence"/>
</dbReference>
<name>A0A845AK09_9SPHN</name>
<dbReference type="Pfam" id="PF14714">
    <property type="entry name" value="KH_dom-like"/>
    <property type="match status" value="1"/>
</dbReference>
<dbReference type="InterPro" id="IPR016484">
    <property type="entry name" value="GTPase_Der"/>
</dbReference>
<dbReference type="InterPro" id="IPR027417">
    <property type="entry name" value="P-loop_NTPase"/>
</dbReference>
<dbReference type="OrthoDB" id="9805918at2"/>
<feature type="binding site" evidence="8">
    <location>
        <begin position="197"/>
        <end position="204"/>
    </location>
    <ligand>
        <name>GTP</name>
        <dbReference type="ChEBI" id="CHEBI:37565"/>
        <label>2</label>
    </ligand>
</feature>
<evidence type="ECO:0000256" key="9">
    <source>
        <dbReference type="PROSITE-ProRule" id="PRU01049"/>
    </source>
</evidence>
<dbReference type="SUPFAM" id="SSF52540">
    <property type="entry name" value="P-loop containing nucleoside triphosphate hydrolases"/>
    <property type="match status" value="2"/>
</dbReference>
<dbReference type="Pfam" id="PF01926">
    <property type="entry name" value="MMR_HSR1"/>
    <property type="match status" value="2"/>
</dbReference>
<dbReference type="InterPro" id="IPR015946">
    <property type="entry name" value="KH_dom-like_a/b"/>
</dbReference>
<evidence type="ECO:0000256" key="3">
    <source>
        <dbReference type="ARBA" id="ARBA00022517"/>
    </source>
</evidence>
<feature type="domain" description="EngA-type G" evidence="11">
    <location>
        <begin position="3"/>
        <end position="167"/>
    </location>
</feature>
<feature type="binding site" evidence="8">
    <location>
        <begin position="56"/>
        <end position="60"/>
    </location>
    <ligand>
        <name>GTP</name>
        <dbReference type="ChEBI" id="CHEBI:37565"/>
        <label>1</label>
    </ligand>
</feature>
<comment type="similarity">
    <text evidence="1 8 9 10">Belongs to the TRAFAC class TrmE-Era-EngA-EngB-Septin-like GTPase superfamily. EngA (Der) GTPase family.</text>
</comment>
<evidence type="ECO:0000256" key="1">
    <source>
        <dbReference type="ARBA" id="ARBA00008279"/>
    </source>
</evidence>
<feature type="binding site" evidence="8">
    <location>
        <begin position="9"/>
        <end position="16"/>
    </location>
    <ligand>
        <name>GTP</name>
        <dbReference type="ChEBI" id="CHEBI:37565"/>
        <label>1</label>
    </ligand>
</feature>
<keyword evidence="5 8" id="KW-0547">Nucleotide-binding</keyword>
<reference evidence="12 13" key="1">
    <citation type="submission" date="2019-12" db="EMBL/GenBank/DDBJ databases">
        <title>Genomic-based taxomic classification of the family Erythrobacteraceae.</title>
        <authorList>
            <person name="Xu L."/>
        </authorList>
    </citation>
    <scope>NUCLEOTIDE SEQUENCE [LARGE SCALE GENOMIC DNA]</scope>
    <source>
        <strain evidence="12 13">KEMB 9005-328</strain>
    </source>
</reference>
<dbReference type="InterPro" id="IPR006073">
    <property type="entry name" value="GTP-bd"/>
</dbReference>
<dbReference type="InterPro" id="IPR005225">
    <property type="entry name" value="Small_GTP-bd"/>
</dbReference>
<dbReference type="HAMAP" id="MF_00195">
    <property type="entry name" value="GTPase_Der"/>
    <property type="match status" value="1"/>
</dbReference>
<evidence type="ECO:0000256" key="7">
    <source>
        <dbReference type="ARBA" id="ARBA00032345"/>
    </source>
</evidence>
<dbReference type="NCBIfam" id="TIGR03594">
    <property type="entry name" value="GTPase_EngA"/>
    <property type="match status" value="1"/>
</dbReference>
<evidence type="ECO:0000256" key="4">
    <source>
        <dbReference type="ARBA" id="ARBA00022737"/>
    </source>
</evidence>
<dbReference type="InterPro" id="IPR032859">
    <property type="entry name" value="KH_dom-like"/>
</dbReference>
<dbReference type="Gene3D" id="3.30.300.20">
    <property type="match status" value="1"/>
</dbReference>
<dbReference type="AlphaFoldDB" id="A0A845AK09"/>
<dbReference type="EMBL" id="WTYA01000013">
    <property type="protein sequence ID" value="MXP29954.1"/>
    <property type="molecule type" value="Genomic_DNA"/>
</dbReference>
<dbReference type="CDD" id="cd01895">
    <property type="entry name" value="EngA2"/>
    <property type="match status" value="1"/>
</dbReference>
<feature type="binding site" evidence="8">
    <location>
        <begin position="250"/>
        <end position="254"/>
    </location>
    <ligand>
        <name>GTP</name>
        <dbReference type="ChEBI" id="CHEBI:37565"/>
        <label>2</label>
    </ligand>
</feature>
<dbReference type="GO" id="GO:0042254">
    <property type="term" value="P:ribosome biogenesis"/>
    <property type="evidence" value="ECO:0007669"/>
    <property type="project" value="UniProtKB-KW"/>
</dbReference>
<feature type="domain" description="EngA-type G" evidence="11">
    <location>
        <begin position="191"/>
        <end position="372"/>
    </location>
</feature>